<comment type="caution">
    <text evidence="5">The sequence shown here is derived from an EMBL/GenBank/DDBJ whole genome shotgun (WGS) entry which is preliminary data.</text>
</comment>
<dbReference type="OrthoDB" id="65739at2"/>
<feature type="transmembrane region" description="Helical" evidence="4">
    <location>
        <begin position="270"/>
        <end position="288"/>
    </location>
</feature>
<reference evidence="5 6" key="1">
    <citation type="submission" date="2018-08" db="EMBL/GenBank/DDBJ databases">
        <title>Altererythrobacter sp.Ery1 and Ery12, the genome sequencing of novel strains in genus Alterythrobacter.</title>
        <authorList>
            <person name="Cheng H."/>
            <person name="Wu Y.-H."/>
            <person name="Fang C."/>
            <person name="Xu X.-W."/>
        </authorList>
    </citation>
    <scope>NUCLEOTIDE SEQUENCE [LARGE SCALE GENOMIC DNA]</scope>
    <source>
        <strain evidence="5 6">Ery1</strain>
    </source>
</reference>
<evidence type="ECO:0000313" key="6">
    <source>
        <dbReference type="Proteomes" id="UP000285092"/>
    </source>
</evidence>
<evidence type="ECO:0000256" key="4">
    <source>
        <dbReference type="SAM" id="Phobius"/>
    </source>
</evidence>
<feature type="transmembrane region" description="Helical" evidence="4">
    <location>
        <begin position="357"/>
        <end position="380"/>
    </location>
</feature>
<evidence type="ECO:0000256" key="1">
    <source>
        <dbReference type="ARBA" id="ARBA00022692"/>
    </source>
</evidence>
<dbReference type="Proteomes" id="UP000285092">
    <property type="component" value="Unassembled WGS sequence"/>
</dbReference>
<sequence>MTLEDVSFTRGRHVFAFLGVVTFLTAIGNIGLVSVMPTIGRAVGMPDYLVASVFSLSALTWAVSSPFWTRHVAGAGPNRYIRAGLVGFLLSMAGCGGAVAFGLAGLITPFACFLGFFVLRAVFGFLGSASAIATQSLIAHATAGEQRTRVLTGLAGALSLGTIVGPAVAPFAIVEPLGLTGPMVLFAALGALALAGTYVFLPSGADAAAPSAARTGSDNSILSVWRGRGSGPALSFGLLLCSAQAINLYTIGFVLLDRVRGGPLAAQDSIGMTMTLGAAMALVAQWGLPRIMRPVPMRMMLIGTALSLVGNLIALLDPSELAASTGFVVACFGYGQARPGFSAAASLGGTDAEQVAIASATSFIAGASIMLPPVVAAAAYEGWAGAPFALAIGLLVLGLGVLAAGSIVFRER</sequence>
<organism evidence="5 6">
    <name type="scientific">Pelagerythrobacter aerophilus</name>
    <dbReference type="NCBI Taxonomy" id="2306995"/>
    <lineage>
        <taxon>Bacteria</taxon>
        <taxon>Pseudomonadati</taxon>
        <taxon>Pseudomonadota</taxon>
        <taxon>Alphaproteobacteria</taxon>
        <taxon>Sphingomonadales</taxon>
        <taxon>Erythrobacteraceae</taxon>
        <taxon>Pelagerythrobacter</taxon>
    </lineage>
</organism>
<dbReference type="AlphaFoldDB" id="A0A418NCN8"/>
<evidence type="ECO:0000256" key="3">
    <source>
        <dbReference type="ARBA" id="ARBA00023136"/>
    </source>
</evidence>
<dbReference type="InterPro" id="IPR036259">
    <property type="entry name" value="MFS_trans_sf"/>
</dbReference>
<keyword evidence="2 4" id="KW-1133">Transmembrane helix</keyword>
<evidence type="ECO:0000256" key="2">
    <source>
        <dbReference type="ARBA" id="ARBA00022989"/>
    </source>
</evidence>
<feature type="transmembrane region" description="Helical" evidence="4">
    <location>
        <begin position="113"/>
        <end position="138"/>
    </location>
</feature>
<feature type="transmembrane region" description="Helical" evidence="4">
    <location>
        <begin position="80"/>
        <end position="107"/>
    </location>
</feature>
<keyword evidence="3 4" id="KW-0472">Membrane</keyword>
<feature type="transmembrane region" description="Helical" evidence="4">
    <location>
        <begin position="386"/>
        <end position="409"/>
    </location>
</feature>
<dbReference type="EMBL" id="QXFK01000019">
    <property type="protein sequence ID" value="RIV75488.1"/>
    <property type="molecule type" value="Genomic_DNA"/>
</dbReference>
<accession>A0A418NCN8</accession>
<name>A0A418NCN8_9SPHN</name>
<keyword evidence="1 4" id="KW-0812">Transmembrane</keyword>
<dbReference type="PANTHER" id="PTHR23546:SF1">
    <property type="entry name" value="MEMBRANE PROTEIN"/>
    <property type="match status" value="1"/>
</dbReference>
<dbReference type="InterPro" id="IPR011701">
    <property type="entry name" value="MFS"/>
</dbReference>
<gene>
    <name evidence="5" type="ORF">D2V04_14360</name>
</gene>
<feature type="transmembrane region" description="Helical" evidence="4">
    <location>
        <begin position="150"/>
        <end position="173"/>
    </location>
</feature>
<feature type="transmembrane region" description="Helical" evidence="4">
    <location>
        <begin position="295"/>
        <end position="315"/>
    </location>
</feature>
<dbReference type="GO" id="GO:0022857">
    <property type="term" value="F:transmembrane transporter activity"/>
    <property type="evidence" value="ECO:0007669"/>
    <property type="project" value="InterPro"/>
</dbReference>
<feature type="transmembrane region" description="Helical" evidence="4">
    <location>
        <begin position="233"/>
        <end position="255"/>
    </location>
</feature>
<feature type="transmembrane region" description="Helical" evidence="4">
    <location>
        <begin position="14"/>
        <end position="36"/>
    </location>
</feature>
<proteinExistence type="predicted"/>
<dbReference type="Pfam" id="PF07690">
    <property type="entry name" value="MFS_1"/>
    <property type="match status" value="1"/>
</dbReference>
<protein>
    <submittedName>
        <fullName evidence="5">MFS transporter</fullName>
    </submittedName>
</protein>
<dbReference type="SUPFAM" id="SSF103473">
    <property type="entry name" value="MFS general substrate transporter"/>
    <property type="match status" value="1"/>
</dbReference>
<feature type="transmembrane region" description="Helical" evidence="4">
    <location>
        <begin position="179"/>
        <end position="201"/>
    </location>
</feature>
<evidence type="ECO:0000313" key="5">
    <source>
        <dbReference type="EMBL" id="RIV75488.1"/>
    </source>
</evidence>
<keyword evidence="6" id="KW-1185">Reference proteome</keyword>
<feature type="transmembrane region" description="Helical" evidence="4">
    <location>
        <begin position="321"/>
        <end position="337"/>
    </location>
</feature>
<feature type="transmembrane region" description="Helical" evidence="4">
    <location>
        <begin position="48"/>
        <end position="68"/>
    </location>
</feature>
<dbReference type="Gene3D" id="1.20.1250.20">
    <property type="entry name" value="MFS general substrate transporter like domains"/>
    <property type="match status" value="1"/>
</dbReference>
<dbReference type="PANTHER" id="PTHR23546">
    <property type="entry name" value="TRANSPORT PROTEIN"/>
    <property type="match status" value="1"/>
</dbReference>